<sequence length="400" mass="46045">MLTSPWLSGHRFTLLENGEAFFPAVLEAIGGARETVLIETFIWNDDGIGRALRDALIDAARRGVRVEVCADAYGSPQLTDAFLEAPRSAGVRVRVFDPQPTVMGMRTNLFRRLHRKIAVIDDEVAFVGGINFEDWQKVEFSERSKRDYAVRVTGPVVAEIRAFCDAFVCGESPRAPRTSWWRRWRRAHGAGLQPPGADGVARFVYRDNERHRADIEQMYRAWIRAARDEIILANAYFFPGYRLLRQLRLAARRGVRVRLILQGMPDLKYAQLAARTLYEYLIASGVEIHEFTERPLHAKVAVIDGHRVTIGSSNLDPLSLWLNLEANLFVSDRELADDLRGRLIDTIEHQCRRVDYEQVRMPRWWRQVYRSVLFHLVRRFPGWAGLLATLGPRRQKLQLR</sequence>
<feature type="domain" description="PLD phosphodiesterase" evidence="10">
    <location>
        <begin position="109"/>
        <end position="136"/>
    </location>
</feature>
<comment type="subcellular location">
    <subcellularLocation>
        <location evidence="9">Cell membrane</location>
        <topology evidence="9">Peripheral membrane protein</topology>
    </subcellularLocation>
</comment>
<dbReference type="HAMAP" id="MF_01917">
    <property type="entry name" value="Cardiolipin_synth_ClsB"/>
    <property type="match status" value="1"/>
</dbReference>
<feature type="active site" evidence="9">
    <location>
        <position position="114"/>
    </location>
</feature>
<evidence type="ECO:0000256" key="5">
    <source>
        <dbReference type="ARBA" id="ARBA00023098"/>
    </source>
</evidence>
<evidence type="ECO:0000259" key="10">
    <source>
        <dbReference type="PROSITE" id="PS50035"/>
    </source>
</evidence>
<name>A0A318E5A1_9GAMM</name>
<dbReference type="InterPro" id="IPR025202">
    <property type="entry name" value="PLD-like_dom"/>
</dbReference>
<dbReference type="GO" id="GO:0008808">
    <property type="term" value="F:cardiolipin synthase activity"/>
    <property type="evidence" value="ECO:0007669"/>
    <property type="project" value="InterPro"/>
</dbReference>
<feature type="active site" evidence="9">
    <location>
        <position position="121"/>
    </location>
</feature>
<dbReference type="GO" id="GO:0032049">
    <property type="term" value="P:cardiolipin biosynthetic process"/>
    <property type="evidence" value="ECO:0007669"/>
    <property type="project" value="InterPro"/>
</dbReference>
<dbReference type="OrthoDB" id="9762009at2"/>
<feature type="active site" evidence="9">
    <location>
        <position position="299"/>
    </location>
</feature>
<dbReference type="InterPro" id="IPR001736">
    <property type="entry name" value="PLipase_D/transphosphatidylase"/>
</dbReference>
<accession>A0A318E5A1</accession>
<dbReference type="EMBL" id="QICN01000007">
    <property type="protein sequence ID" value="PXV66452.1"/>
    <property type="molecule type" value="Genomic_DNA"/>
</dbReference>
<dbReference type="CDD" id="cd09110">
    <property type="entry name" value="PLDc_CLS_1"/>
    <property type="match status" value="1"/>
</dbReference>
<keyword evidence="12" id="KW-1185">Reference proteome</keyword>
<comment type="catalytic activity">
    <reaction evidence="9">
        <text>2 a 1,2-diacyl-sn-glycero-3-phospho-(1'-sn-glycerol) = a cardiolipin + glycerol</text>
        <dbReference type="Rhea" id="RHEA:31451"/>
        <dbReference type="ChEBI" id="CHEBI:17754"/>
        <dbReference type="ChEBI" id="CHEBI:62237"/>
        <dbReference type="ChEBI" id="CHEBI:64716"/>
    </reaction>
</comment>
<dbReference type="PANTHER" id="PTHR21248">
    <property type="entry name" value="CARDIOLIPIN SYNTHASE"/>
    <property type="match status" value="1"/>
</dbReference>
<keyword evidence="6 9" id="KW-0472">Membrane</keyword>
<comment type="similarity">
    <text evidence="9">Belongs to the phospholipase D family. Cardiolipin synthase subfamily. ClsB sub-subfamily.</text>
</comment>
<feature type="active site" evidence="9">
    <location>
        <position position="297"/>
    </location>
</feature>
<keyword evidence="2 9" id="KW-0444">Lipid biosynthesis</keyword>
<dbReference type="Pfam" id="PF13091">
    <property type="entry name" value="PLDc_2"/>
    <property type="match status" value="2"/>
</dbReference>
<evidence type="ECO:0000256" key="8">
    <source>
        <dbReference type="ARBA" id="ARBA00023264"/>
    </source>
</evidence>
<evidence type="ECO:0000256" key="9">
    <source>
        <dbReference type="HAMAP-Rule" id="MF_01917"/>
    </source>
</evidence>
<evidence type="ECO:0000313" key="11">
    <source>
        <dbReference type="EMBL" id="PXV66452.1"/>
    </source>
</evidence>
<evidence type="ECO:0000256" key="3">
    <source>
        <dbReference type="ARBA" id="ARBA00022679"/>
    </source>
</evidence>
<evidence type="ECO:0000256" key="1">
    <source>
        <dbReference type="ARBA" id="ARBA00022475"/>
    </source>
</evidence>
<dbReference type="Gene3D" id="3.30.870.10">
    <property type="entry name" value="Endonuclease Chain A"/>
    <property type="match status" value="2"/>
</dbReference>
<dbReference type="Proteomes" id="UP000248330">
    <property type="component" value="Unassembled WGS sequence"/>
</dbReference>
<gene>
    <name evidence="9" type="primary">clsB</name>
    <name evidence="11" type="ORF">C8D93_10716</name>
</gene>
<evidence type="ECO:0000256" key="6">
    <source>
        <dbReference type="ARBA" id="ARBA00023136"/>
    </source>
</evidence>
<dbReference type="SMART" id="SM00155">
    <property type="entry name" value="PLDc"/>
    <property type="match status" value="2"/>
</dbReference>
<feature type="domain" description="PLD phosphodiesterase" evidence="10">
    <location>
        <begin position="292"/>
        <end position="319"/>
    </location>
</feature>
<evidence type="ECO:0000313" key="12">
    <source>
        <dbReference type="Proteomes" id="UP000248330"/>
    </source>
</evidence>
<feature type="active site" evidence="9">
    <location>
        <position position="304"/>
    </location>
</feature>
<dbReference type="PANTHER" id="PTHR21248:SF23">
    <property type="entry name" value="CARDIOLIPIN SYNTHASE B"/>
    <property type="match status" value="1"/>
</dbReference>
<evidence type="ECO:0000256" key="4">
    <source>
        <dbReference type="ARBA" id="ARBA00022737"/>
    </source>
</evidence>
<organism evidence="11 12">
    <name type="scientific">Sinimarinibacterium flocculans</name>
    <dbReference type="NCBI Taxonomy" id="985250"/>
    <lineage>
        <taxon>Bacteria</taxon>
        <taxon>Pseudomonadati</taxon>
        <taxon>Pseudomonadota</taxon>
        <taxon>Gammaproteobacteria</taxon>
        <taxon>Nevskiales</taxon>
        <taxon>Nevskiaceae</taxon>
        <taxon>Sinimarinibacterium</taxon>
    </lineage>
</organism>
<dbReference type="CDD" id="cd09159">
    <property type="entry name" value="PLDc_ybhO_like_2"/>
    <property type="match status" value="1"/>
</dbReference>
<feature type="active site" evidence="9">
    <location>
        <position position="116"/>
    </location>
</feature>
<dbReference type="NCBIfam" id="NF008427">
    <property type="entry name" value="PRK11263.1"/>
    <property type="match status" value="1"/>
</dbReference>
<evidence type="ECO:0000256" key="7">
    <source>
        <dbReference type="ARBA" id="ARBA00023209"/>
    </source>
</evidence>
<dbReference type="GO" id="GO:0005886">
    <property type="term" value="C:plasma membrane"/>
    <property type="evidence" value="ECO:0007669"/>
    <property type="project" value="UniProtKB-SubCell"/>
</dbReference>
<keyword evidence="3 9" id="KW-0808">Transferase</keyword>
<evidence type="ECO:0000256" key="2">
    <source>
        <dbReference type="ARBA" id="ARBA00022516"/>
    </source>
</evidence>
<keyword evidence="8 9" id="KW-1208">Phospholipid metabolism</keyword>
<keyword evidence="1 9" id="KW-1003">Cell membrane</keyword>
<keyword evidence="4" id="KW-0677">Repeat</keyword>
<protein>
    <recommendedName>
        <fullName evidence="9">Cardiolipin synthase B</fullName>
        <shortName evidence="9">CL synthase</shortName>
        <ecNumber evidence="9">2.7.8.-</ecNumber>
    </recommendedName>
</protein>
<comment type="caution">
    <text evidence="11">The sequence shown here is derived from an EMBL/GenBank/DDBJ whole genome shotgun (WGS) entry which is preliminary data.</text>
</comment>
<proteinExistence type="inferred from homology"/>
<dbReference type="RefSeq" id="WP_110265595.1">
    <property type="nucleotide sequence ID" value="NZ_CAKZQT010000035.1"/>
</dbReference>
<dbReference type="InterPro" id="IPR030872">
    <property type="entry name" value="Cardiolipin_synth_ClsB"/>
</dbReference>
<dbReference type="EC" id="2.7.8.-" evidence="9"/>
<keyword evidence="5 9" id="KW-0443">Lipid metabolism</keyword>
<dbReference type="AlphaFoldDB" id="A0A318E5A1"/>
<dbReference type="SUPFAM" id="SSF56024">
    <property type="entry name" value="Phospholipase D/nuclease"/>
    <property type="match status" value="2"/>
</dbReference>
<dbReference type="PROSITE" id="PS50035">
    <property type="entry name" value="PLD"/>
    <property type="match status" value="2"/>
</dbReference>
<keyword evidence="7 9" id="KW-0594">Phospholipid biosynthesis</keyword>
<comment type="function">
    <text evidence="9">Catalyzes the phosphatidyl group transfer from one phosphatidylglycerol molecule to another to form cardiolipin (CL) (diphosphatidylglycerol) and glycerol.</text>
</comment>
<reference evidence="11 12" key="1">
    <citation type="submission" date="2018-04" db="EMBL/GenBank/DDBJ databases">
        <title>Genomic Encyclopedia of Type Strains, Phase IV (KMG-IV): sequencing the most valuable type-strain genomes for metagenomic binning, comparative biology and taxonomic classification.</title>
        <authorList>
            <person name="Goeker M."/>
        </authorList>
    </citation>
    <scope>NUCLEOTIDE SEQUENCE [LARGE SCALE GENOMIC DNA]</scope>
    <source>
        <strain evidence="11 12">DSM 104150</strain>
    </source>
</reference>